<dbReference type="RefSeq" id="WP_030446873.1">
    <property type="nucleotide sequence ID" value="NZ_AP023354.1"/>
</dbReference>
<evidence type="ECO:0000313" key="2">
    <source>
        <dbReference type="Proteomes" id="UP000680750"/>
    </source>
</evidence>
<reference evidence="1" key="1">
    <citation type="submission" date="2020-08" db="EMBL/GenBank/DDBJ databases">
        <title>Whole genome shotgun sequence of Actinocatenispora sera NBRC 101916.</title>
        <authorList>
            <person name="Komaki H."/>
            <person name="Tamura T."/>
        </authorList>
    </citation>
    <scope>NUCLEOTIDE SEQUENCE</scope>
    <source>
        <strain evidence="1">NBRC 101916</strain>
    </source>
</reference>
<evidence type="ECO:0000313" key="1">
    <source>
        <dbReference type="EMBL" id="BCJ26401.1"/>
    </source>
</evidence>
<dbReference type="EMBL" id="AP023354">
    <property type="protein sequence ID" value="BCJ26401.1"/>
    <property type="molecule type" value="Genomic_DNA"/>
</dbReference>
<name>A0A810KVT4_9ACTN</name>
<dbReference type="KEGG" id="aser:Asera_05090"/>
<gene>
    <name evidence="1" type="ORF">Asera_05090</name>
</gene>
<protein>
    <submittedName>
        <fullName evidence="1">Uncharacterized protein</fullName>
    </submittedName>
</protein>
<dbReference type="AlphaFoldDB" id="A0A810KVT4"/>
<sequence>MTTTDDIAAAVPGLHVPPLPRRFLLYEYPLLADHPRLYCWGAALRHGVLAFLPDGGHLGMYASATELLRTLRFSRDLRLLWIDPDDSMTARTRAPEPAR</sequence>
<dbReference type="Proteomes" id="UP000680750">
    <property type="component" value="Chromosome"/>
</dbReference>
<keyword evidence="2" id="KW-1185">Reference proteome</keyword>
<accession>A0A810KVT4</accession>
<organism evidence="1 2">
    <name type="scientific">Actinocatenispora sera</name>
    <dbReference type="NCBI Taxonomy" id="390989"/>
    <lineage>
        <taxon>Bacteria</taxon>
        <taxon>Bacillati</taxon>
        <taxon>Actinomycetota</taxon>
        <taxon>Actinomycetes</taxon>
        <taxon>Micromonosporales</taxon>
        <taxon>Micromonosporaceae</taxon>
        <taxon>Actinocatenispora</taxon>
    </lineage>
</organism>
<proteinExistence type="predicted"/>